<keyword evidence="3 10" id="KW-0064">Aspartyl protease</keyword>
<evidence type="ECO:0008006" key="16">
    <source>
        <dbReference type="Google" id="ProtNLM"/>
    </source>
</evidence>
<evidence type="ECO:0000256" key="4">
    <source>
        <dbReference type="ARBA" id="ARBA00022801"/>
    </source>
</evidence>
<evidence type="ECO:0000256" key="9">
    <source>
        <dbReference type="PIRSR" id="PIRSR601461-2"/>
    </source>
</evidence>
<keyword evidence="7" id="KW-0325">Glycoprotein</keyword>
<evidence type="ECO:0000256" key="1">
    <source>
        <dbReference type="ARBA" id="ARBA00007447"/>
    </source>
</evidence>
<dbReference type="Proteomes" id="UP001408789">
    <property type="component" value="Unassembled WGS sequence"/>
</dbReference>
<dbReference type="EMBL" id="JBCNJP010000024">
    <property type="protein sequence ID" value="KAK9056765.1"/>
    <property type="molecule type" value="Genomic_DNA"/>
</dbReference>
<evidence type="ECO:0000313" key="14">
    <source>
        <dbReference type="EMBL" id="KAK9056765.1"/>
    </source>
</evidence>
<evidence type="ECO:0000256" key="11">
    <source>
        <dbReference type="SAM" id="Phobius"/>
    </source>
</evidence>
<dbReference type="AlphaFoldDB" id="A0AAP0CMI6"/>
<feature type="domain" description="Saposin B-type" evidence="12">
    <location>
        <begin position="458"/>
        <end position="499"/>
    </location>
</feature>
<comment type="similarity">
    <text evidence="1 10">Belongs to the peptidase A1 family.</text>
</comment>
<reference evidence="14 15" key="1">
    <citation type="submission" date="2024-04" db="EMBL/GenBank/DDBJ databases">
        <title>The reference genome of an endangered Asteraceae, Deinandra increscens subsp. villosa, native to the Central Coast of California.</title>
        <authorList>
            <person name="Guilliams M."/>
            <person name="Hasenstab-Lehman K."/>
            <person name="Meyer R."/>
            <person name="Mcevoy S."/>
        </authorList>
    </citation>
    <scope>NUCLEOTIDE SEQUENCE [LARGE SCALE GENOMIC DNA]</scope>
    <source>
        <tissue evidence="14">Leaf</tissue>
    </source>
</reference>
<feature type="active site" evidence="8">
    <location>
        <position position="370"/>
    </location>
</feature>
<dbReference type="InterPro" id="IPR033121">
    <property type="entry name" value="PEPTIDASE_A1"/>
</dbReference>
<keyword evidence="6 9" id="KW-1015">Disulfide bond</keyword>
<keyword evidence="2 10" id="KW-0645">Protease</keyword>
<dbReference type="InterPro" id="IPR001461">
    <property type="entry name" value="Aspartic_peptidase_A1"/>
</dbReference>
<dbReference type="InterPro" id="IPR001969">
    <property type="entry name" value="Aspartic_peptidase_AS"/>
</dbReference>
<sequence length="588" mass="64083">MLYSFLTHCSKHTLFFTHLTPLLLPLLIVSDHSISAINVRISSIYSSNCSPVLFISLYKFIFSELHNPVIVSSAMIMQVLKKGTLFKASLPLLFIWFLLAPAAYSGPNGGLVRVGLKKRKINELNQFGHSGCNKGNARRNYGGHGNFRGSDGDVIALTNYMDAQYYGEIGIGTPPQKFTVIFDTGSSNLWVPSAKCYFSVACLVHSKYKSSQSSSYKKNGKSAAIQYGTGSISGFFSQDLVKVGDLAVKEQDFIEATKEPGVTFVAAKFDGILGLGFQEISVGDAVPVWYNMVKEGLVHEPVFSFWLNRNAADDEGGELVFGGVDHQHFKGKHTYVPVTQKGYWQFDMGDVLIGDNTTGFCSSGCSAIADSGTSLVAGPTAVITQINQAIGAAGMMSQQCKTLVNQYGKTILEMLLYETQPEKICSQMKFCSFDGSHDTSMIIESVVDKNNGKSSGLHDQMCNLCEMAVVWMESKIGRNETEDEIINHVDQLCERLPSPMGESGVECNSISSMPHVSFTIGGKIFDLSPEDYVLKVGEGVTAQCISGFTALDVAPPRGPLWILGDIFMGKYHTVFDYGNLRVGFAEAV</sequence>
<keyword evidence="11" id="KW-0472">Membrane</keyword>
<dbReference type="Gene3D" id="2.40.70.10">
    <property type="entry name" value="Acid Proteases"/>
    <property type="match status" value="2"/>
</dbReference>
<name>A0AAP0CMI6_9ASTR</name>
<dbReference type="InterPro" id="IPR011001">
    <property type="entry name" value="Saposin-like"/>
</dbReference>
<proteinExistence type="inferred from homology"/>
<gene>
    <name evidence="14" type="ORF">SSX86_024128</name>
</gene>
<dbReference type="SUPFAM" id="SSF50630">
    <property type="entry name" value="Acid proteases"/>
    <property type="match status" value="1"/>
</dbReference>
<keyword evidence="15" id="KW-1185">Reference proteome</keyword>
<dbReference type="InterPro" id="IPR008138">
    <property type="entry name" value="SapB_2"/>
</dbReference>
<evidence type="ECO:0000259" key="13">
    <source>
        <dbReference type="PROSITE" id="PS51767"/>
    </source>
</evidence>
<feature type="disulfide bond" evidence="9">
    <location>
        <begin position="196"/>
        <end position="202"/>
    </location>
</feature>
<dbReference type="CDD" id="cd06098">
    <property type="entry name" value="phytepsin"/>
    <property type="match status" value="1"/>
</dbReference>
<accession>A0AAP0CMI6</accession>
<feature type="transmembrane region" description="Helical" evidence="11">
    <location>
        <begin position="12"/>
        <end position="30"/>
    </location>
</feature>
<dbReference type="Pfam" id="PF05184">
    <property type="entry name" value="SapB_1"/>
    <property type="match status" value="1"/>
</dbReference>
<keyword evidence="11" id="KW-1133">Transmembrane helix</keyword>
<evidence type="ECO:0000313" key="15">
    <source>
        <dbReference type="Proteomes" id="UP001408789"/>
    </source>
</evidence>
<feature type="domain" description="Peptidase A1" evidence="13">
    <location>
        <begin position="165"/>
        <end position="585"/>
    </location>
</feature>
<dbReference type="PANTHER" id="PTHR47966">
    <property type="entry name" value="BETA-SITE APP-CLEAVING ENZYME, ISOFORM A-RELATED"/>
    <property type="match status" value="1"/>
</dbReference>
<dbReference type="PRINTS" id="PR00792">
    <property type="entry name" value="PEPSIN"/>
</dbReference>
<keyword evidence="5" id="KW-0865">Zymogen</keyword>
<dbReference type="InterPro" id="IPR033869">
    <property type="entry name" value="Phytepsin"/>
</dbReference>
<evidence type="ECO:0000256" key="5">
    <source>
        <dbReference type="ARBA" id="ARBA00023145"/>
    </source>
</evidence>
<dbReference type="InterPro" id="IPR007856">
    <property type="entry name" value="SapB_1"/>
</dbReference>
<feature type="transmembrane region" description="Helical" evidence="11">
    <location>
        <begin position="85"/>
        <end position="104"/>
    </location>
</feature>
<comment type="caution">
    <text evidence="14">The sequence shown here is derived from an EMBL/GenBank/DDBJ whole genome shotgun (WGS) entry which is preliminary data.</text>
</comment>
<dbReference type="InterPro" id="IPR008139">
    <property type="entry name" value="SaposinB_dom"/>
</dbReference>
<evidence type="ECO:0000259" key="12">
    <source>
        <dbReference type="PROSITE" id="PS50015"/>
    </source>
</evidence>
<dbReference type="InterPro" id="IPR021109">
    <property type="entry name" value="Peptidase_aspartic_dom_sf"/>
</dbReference>
<dbReference type="PROSITE" id="PS00141">
    <property type="entry name" value="ASP_PROTEASE"/>
    <property type="match status" value="2"/>
</dbReference>
<dbReference type="FunFam" id="2.40.70.10:FF:000115">
    <property type="entry name" value="Lysosomal aspartic protease"/>
    <property type="match status" value="1"/>
</dbReference>
<evidence type="ECO:0000256" key="10">
    <source>
        <dbReference type="RuleBase" id="RU000454"/>
    </source>
</evidence>
<dbReference type="GO" id="GO:0004190">
    <property type="term" value="F:aspartic-type endopeptidase activity"/>
    <property type="evidence" value="ECO:0007669"/>
    <property type="project" value="UniProtKB-KW"/>
</dbReference>
<dbReference type="SUPFAM" id="SSF47862">
    <property type="entry name" value="Saposin"/>
    <property type="match status" value="1"/>
</dbReference>
<dbReference type="PROSITE" id="PS50015">
    <property type="entry name" value="SAP_B"/>
    <property type="match status" value="2"/>
</dbReference>
<dbReference type="FunFam" id="2.40.70.10:FF:000002">
    <property type="entry name" value="Vacuolar aspartic proteinase"/>
    <property type="match status" value="1"/>
</dbReference>
<dbReference type="GO" id="GO:0006629">
    <property type="term" value="P:lipid metabolic process"/>
    <property type="evidence" value="ECO:0007669"/>
    <property type="project" value="InterPro"/>
</dbReference>
<evidence type="ECO:0000256" key="8">
    <source>
        <dbReference type="PIRSR" id="PIRSR601461-1"/>
    </source>
</evidence>
<feature type="domain" description="Saposin B-type" evidence="12">
    <location>
        <begin position="395"/>
        <end position="435"/>
    </location>
</feature>
<dbReference type="Pfam" id="PF00026">
    <property type="entry name" value="Asp"/>
    <property type="match status" value="1"/>
</dbReference>
<keyword evidence="11" id="KW-0812">Transmembrane</keyword>
<feature type="active site" evidence="8">
    <location>
        <position position="183"/>
    </location>
</feature>
<keyword evidence="4 10" id="KW-0378">Hydrolase</keyword>
<dbReference type="GO" id="GO:0006508">
    <property type="term" value="P:proteolysis"/>
    <property type="evidence" value="ECO:0007669"/>
    <property type="project" value="UniProtKB-KW"/>
</dbReference>
<dbReference type="PANTHER" id="PTHR47966:SF76">
    <property type="entry name" value="ASPARTIC PROTEINASE A1"/>
    <property type="match status" value="1"/>
</dbReference>
<organism evidence="14 15">
    <name type="scientific">Deinandra increscens subsp. villosa</name>
    <dbReference type="NCBI Taxonomy" id="3103831"/>
    <lineage>
        <taxon>Eukaryota</taxon>
        <taxon>Viridiplantae</taxon>
        <taxon>Streptophyta</taxon>
        <taxon>Embryophyta</taxon>
        <taxon>Tracheophyta</taxon>
        <taxon>Spermatophyta</taxon>
        <taxon>Magnoliopsida</taxon>
        <taxon>eudicotyledons</taxon>
        <taxon>Gunneridae</taxon>
        <taxon>Pentapetalae</taxon>
        <taxon>asterids</taxon>
        <taxon>campanulids</taxon>
        <taxon>Asterales</taxon>
        <taxon>Asteraceae</taxon>
        <taxon>Asteroideae</taxon>
        <taxon>Heliantheae alliance</taxon>
        <taxon>Madieae</taxon>
        <taxon>Madiinae</taxon>
        <taxon>Deinandra</taxon>
    </lineage>
</organism>
<protein>
    <recommendedName>
        <fullName evidence="16">Phytepsin</fullName>
    </recommendedName>
</protein>
<evidence type="ECO:0000256" key="3">
    <source>
        <dbReference type="ARBA" id="ARBA00022750"/>
    </source>
</evidence>
<evidence type="ECO:0000256" key="6">
    <source>
        <dbReference type="ARBA" id="ARBA00023157"/>
    </source>
</evidence>
<dbReference type="Pfam" id="PF03489">
    <property type="entry name" value="SapB_2"/>
    <property type="match status" value="1"/>
</dbReference>
<dbReference type="PROSITE" id="PS51767">
    <property type="entry name" value="PEPTIDASE_A1"/>
    <property type="match status" value="1"/>
</dbReference>
<dbReference type="Gene3D" id="1.10.225.10">
    <property type="entry name" value="Saposin-like"/>
    <property type="match status" value="1"/>
</dbReference>
<evidence type="ECO:0000256" key="7">
    <source>
        <dbReference type="ARBA" id="ARBA00023180"/>
    </source>
</evidence>
<evidence type="ECO:0000256" key="2">
    <source>
        <dbReference type="ARBA" id="ARBA00022670"/>
    </source>
</evidence>